<dbReference type="InterPro" id="IPR000524">
    <property type="entry name" value="Tscrpt_reg_HTH_GntR"/>
</dbReference>
<dbReference type="GO" id="GO:0045892">
    <property type="term" value="P:negative regulation of DNA-templated transcription"/>
    <property type="evidence" value="ECO:0007669"/>
    <property type="project" value="TreeGrafter"/>
</dbReference>
<organism evidence="6 7">
    <name type="scientific">Micromonospora palomenae</name>
    <dbReference type="NCBI Taxonomy" id="1461247"/>
    <lineage>
        <taxon>Bacteria</taxon>
        <taxon>Bacillati</taxon>
        <taxon>Actinomycetota</taxon>
        <taxon>Actinomycetes</taxon>
        <taxon>Micromonosporales</taxon>
        <taxon>Micromonosporaceae</taxon>
        <taxon>Micromonospora</taxon>
    </lineage>
</organism>
<evidence type="ECO:0000313" key="6">
    <source>
        <dbReference type="EMBL" id="TWG22790.1"/>
    </source>
</evidence>
<evidence type="ECO:0000256" key="3">
    <source>
        <dbReference type="ARBA" id="ARBA00023163"/>
    </source>
</evidence>
<keyword evidence="2" id="KW-0238">DNA-binding</keyword>
<dbReference type="SUPFAM" id="SSF46785">
    <property type="entry name" value="Winged helix' DNA-binding domain"/>
    <property type="match status" value="1"/>
</dbReference>
<evidence type="ECO:0000256" key="2">
    <source>
        <dbReference type="ARBA" id="ARBA00023125"/>
    </source>
</evidence>
<keyword evidence="3" id="KW-0804">Transcription</keyword>
<dbReference type="AlphaFoldDB" id="A0A561WFY9"/>
<comment type="caution">
    <text evidence="6">The sequence shown here is derived from an EMBL/GenBank/DDBJ whole genome shotgun (WGS) entry which is preliminary data.</text>
</comment>
<keyword evidence="7" id="KW-1185">Reference proteome</keyword>
<dbReference type="PANTHER" id="PTHR44846:SF17">
    <property type="entry name" value="GNTR-FAMILY TRANSCRIPTIONAL REGULATOR"/>
    <property type="match status" value="1"/>
</dbReference>
<gene>
    <name evidence="6" type="ORF">FHX75_121326</name>
</gene>
<dbReference type="SMART" id="SM00345">
    <property type="entry name" value="HTH_GNTR"/>
    <property type="match status" value="1"/>
</dbReference>
<dbReference type="InterPro" id="IPR036390">
    <property type="entry name" value="WH_DNA-bd_sf"/>
</dbReference>
<dbReference type="InterPro" id="IPR050679">
    <property type="entry name" value="Bact_HTH_transcr_reg"/>
</dbReference>
<accession>A0A561WFY9</accession>
<reference evidence="6 7" key="1">
    <citation type="submission" date="2019-06" db="EMBL/GenBank/DDBJ databases">
        <title>Sequencing the genomes of 1000 actinobacteria strains.</title>
        <authorList>
            <person name="Klenk H.-P."/>
        </authorList>
    </citation>
    <scope>NUCLEOTIDE SEQUENCE [LARGE SCALE GENOMIC DNA]</scope>
    <source>
        <strain evidence="6 7">DSM 102131</strain>
    </source>
</reference>
<dbReference type="PROSITE" id="PS50949">
    <property type="entry name" value="HTH_GNTR"/>
    <property type="match status" value="1"/>
</dbReference>
<dbReference type="EMBL" id="VIXA01000002">
    <property type="protein sequence ID" value="TWG22790.1"/>
    <property type="molecule type" value="Genomic_DNA"/>
</dbReference>
<dbReference type="Gene3D" id="1.10.10.10">
    <property type="entry name" value="Winged helix-like DNA-binding domain superfamily/Winged helix DNA-binding domain"/>
    <property type="match status" value="1"/>
</dbReference>
<keyword evidence="1" id="KW-0805">Transcription regulation</keyword>
<dbReference type="CDD" id="cd07377">
    <property type="entry name" value="WHTH_GntR"/>
    <property type="match status" value="1"/>
</dbReference>
<proteinExistence type="predicted"/>
<evidence type="ECO:0000256" key="4">
    <source>
        <dbReference type="SAM" id="Coils"/>
    </source>
</evidence>
<feature type="domain" description="HTH gntR-type" evidence="5">
    <location>
        <begin position="5"/>
        <end position="73"/>
    </location>
</feature>
<dbReference type="GO" id="GO:0003700">
    <property type="term" value="F:DNA-binding transcription factor activity"/>
    <property type="evidence" value="ECO:0007669"/>
    <property type="project" value="InterPro"/>
</dbReference>
<name>A0A561WFY9_9ACTN</name>
<protein>
    <submittedName>
        <fullName evidence="6">Regulatory GntR family protein</fullName>
    </submittedName>
</protein>
<evidence type="ECO:0000259" key="5">
    <source>
        <dbReference type="PROSITE" id="PS50949"/>
    </source>
</evidence>
<evidence type="ECO:0000313" key="7">
    <source>
        <dbReference type="Proteomes" id="UP000319927"/>
    </source>
</evidence>
<feature type="coiled-coil region" evidence="4">
    <location>
        <begin position="85"/>
        <end position="112"/>
    </location>
</feature>
<dbReference type="PRINTS" id="PR00035">
    <property type="entry name" value="HTHGNTR"/>
</dbReference>
<keyword evidence="4" id="KW-0175">Coiled coil</keyword>
<dbReference type="Proteomes" id="UP000319927">
    <property type="component" value="Unassembled WGS sequence"/>
</dbReference>
<dbReference type="Pfam" id="PF00392">
    <property type="entry name" value="GntR"/>
    <property type="match status" value="1"/>
</dbReference>
<evidence type="ECO:0000256" key="1">
    <source>
        <dbReference type="ARBA" id="ARBA00023015"/>
    </source>
</evidence>
<dbReference type="PANTHER" id="PTHR44846">
    <property type="entry name" value="MANNOSYL-D-GLYCERATE TRANSPORT/METABOLISM SYSTEM REPRESSOR MNGR-RELATED"/>
    <property type="match status" value="1"/>
</dbReference>
<sequence length="115" mass="12823">MDNRRPPYQQVADALRAAIRDGLYAVGDRLPTVAELAEQYGVAKMTVQRALADLRAEDLIVSWQGRGTFVRSRSGETDAASTTVHDEIMKRLDSMHDELARLDERLRRLEGGPAS</sequence>
<dbReference type="GO" id="GO:0003677">
    <property type="term" value="F:DNA binding"/>
    <property type="evidence" value="ECO:0007669"/>
    <property type="project" value="UniProtKB-KW"/>
</dbReference>
<dbReference type="InterPro" id="IPR036388">
    <property type="entry name" value="WH-like_DNA-bd_sf"/>
</dbReference>